<sequence>MSLPRDLTGQLLLVGGYAIAHGGNSDIWKGEWKNQGNSPFQVVKFLHTSWSVAVKVIKSHLLPDKAAEANYKLQREARVWAALSNPNVVPLLGMAFDLSKYGGPSLVSPWYPNGNLKRYILRHHSHLSFRQRLEMLYQLANGLQYLHTSDVVHGDLKPARDSGEVVITDFGLSRILEVAGFTTNNVHGTVRYFAPELCIINSDRPPRKTKEADVWALAVTATEMFSLKAPYEGATDAAVVLYVSRNNGHLKREHYNEITDDDLWSLLERCWRYEPQRRPPIDGITEFLRIKRGAYDAKRRRQAGHGVLL</sequence>
<dbReference type="STRING" id="765257.A0A0C9ZJQ4"/>
<evidence type="ECO:0000256" key="2">
    <source>
        <dbReference type="ARBA" id="ARBA00022741"/>
    </source>
</evidence>
<dbReference type="Pfam" id="PF07714">
    <property type="entry name" value="PK_Tyr_Ser-Thr"/>
    <property type="match status" value="1"/>
</dbReference>
<dbReference type="SUPFAM" id="SSF56112">
    <property type="entry name" value="Protein kinase-like (PK-like)"/>
    <property type="match status" value="1"/>
</dbReference>
<dbReference type="HOGENOM" id="CLU_000288_7_18_1"/>
<proteinExistence type="predicted"/>
<dbReference type="EMBL" id="KN833736">
    <property type="protein sequence ID" value="KIK22712.1"/>
    <property type="molecule type" value="Genomic_DNA"/>
</dbReference>
<dbReference type="GO" id="GO:0005524">
    <property type="term" value="F:ATP binding"/>
    <property type="evidence" value="ECO:0007669"/>
    <property type="project" value="UniProtKB-KW"/>
</dbReference>
<keyword evidence="4" id="KW-0067">ATP-binding</keyword>
<dbReference type="Gene3D" id="1.10.510.10">
    <property type="entry name" value="Transferase(Phosphotransferase) domain 1"/>
    <property type="match status" value="1"/>
</dbReference>
<dbReference type="InterPro" id="IPR011009">
    <property type="entry name" value="Kinase-like_dom_sf"/>
</dbReference>
<evidence type="ECO:0000256" key="3">
    <source>
        <dbReference type="ARBA" id="ARBA00022777"/>
    </source>
</evidence>
<dbReference type="OrthoDB" id="346907at2759"/>
<dbReference type="Proteomes" id="UP000054018">
    <property type="component" value="Unassembled WGS sequence"/>
</dbReference>
<protein>
    <recommendedName>
        <fullName evidence="5">Protein kinase domain-containing protein</fullName>
    </recommendedName>
</protein>
<dbReference type="PANTHER" id="PTHR44329">
    <property type="entry name" value="SERINE/THREONINE-PROTEIN KINASE TNNI3K-RELATED"/>
    <property type="match status" value="1"/>
</dbReference>
<keyword evidence="1" id="KW-0808">Transferase</keyword>
<reference evidence="7" key="2">
    <citation type="submission" date="2015-01" db="EMBL/GenBank/DDBJ databases">
        <title>Evolutionary Origins and Diversification of the Mycorrhizal Mutualists.</title>
        <authorList>
            <consortium name="DOE Joint Genome Institute"/>
            <consortium name="Mycorrhizal Genomics Consortium"/>
            <person name="Kohler A."/>
            <person name="Kuo A."/>
            <person name="Nagy L.G."/>
            <person name="Floudas D."/>
            <person name="Copeland A."/>
            <person name="Barry K.W."/>
            <person name="Cichocki N."/>
            <person name="Veneault-Fourrey C."/>
            <person name="LaButti K."/>
            <person name="Lindquist E.A."/>
            <person name="Lipzen A."/>
            <person name="Lundell T."/>
            <person name="Morin E."/>
            <person name="Murat C."/>
            <person name="Riley R."/>
            <person name="Ohm R."/>
            <person name="Sun H."/>
            <person name="Tunlid A."/>
            <person name="Henrissat B."/>
            <person name="Grigoriev I.V."/>
            <person name="Hibbett D.S."/>
            <person name="Martin F."/>
        </authorList>
    </citation>
    <scope>NUCLEOTIDE SEQUENCE [LARGE SCALE GENOMIC DNA]</scope>
    <source>
        <strain evidence="7">441</strain>
    </source>
</reference>
<reference evidence="6 7" key="1">
    <citation type="submission" date="2014-04" db="EMBL/GenBank/DDBJ databases">
        <authorList>
            <consortium name="DOE Joint Genome Institute"/>
            <person name="Kuo A."/>
            <person name="Kohler A."/>
            <person name="Costa M.D."/>
            <person name="Nagy L.G."/>
            <person name="Floudas D."/>
            <person name="Copeland A."/>
            <person name="Barry K.W."/>
            <person name="Cichocki N."/>
            <person name="Veneault-Fourrey C."/>
            <person name="LaButti K."/>
            <person name="Lindquist E.A."/>
            <person name="Lipzen A."/>
            <person name="Lundell T."/>
            <person name="Morin E."/>
            <person name="Murat C."/>
            <person name="Sun H."/>
            <person name="Tunlid A."/>
            <person name="Henrissat B."/>
            <person name="Grigoriev I.V."/>
            <person name="Hibbett D.S."/>
            <person name="Martin F."/>
            <person name="Nordberg H.P."/>
            <person name="Cantor M.N."/>
            <person name="Hua S.X."/>
        </authorList>
    </citation>
    <scope>NUCLEOTIDE SEQUENCE [LARGE SCALE GENOMIC DNA]</scope>
    <source>
        <strain evidence="6 7">441</strain>
    </source>
</reference>
<feature type="domain" description="Protein kinase" evidence="5">
    <location>
        <begin position="13"/>
        <end position="288"/>
    </location>
</feature>
<accession>A0A0C9ZJQ4</accession>
<evidence type="ECO:0000256" key="4">
    <source>
        <dbReference type="ARBA" id="ARBA00022840"/>
    </source>
</evidence>
<dbReference type="PANTHER" id="PTHR44329:SF288">
    <property type="entry name" value="MITOGEN-ACTIVATED PROTEIN KINASE KINASE KINASE 20"/>
    <property type="match status" value="1"/>
</dbReference>
<organism evidence="6 7">
    <name type="scientific">Pisolithus microcarpus 441</name>
    <dbReference type="NCBI Taxonomy" id="765257"/>
    <lineage>
        <taxon>Eukaryota</taxon>
        <taxon>Fungi</taxon>
        <taxon>Dikarya</taxon>
        <taxon>Basidiomycota</taxon>
        <taxon>Agaricomycotina</taxon>
        <taxon>Agaricomycetes</taxon>
        <taxon>Agaricomycetidae</taxon>
        <taxon>Boletales</taxon>
        <taxon>Sclerodermatineae</taxon>
        <taxon>Pisolithaceae</taxon>
        <taxon>Pisolithus</taxon>
    </lineage>
</organism>
<dbReference type="InterPro" id="IPR000719">
    <property type="entry name" value="Prot_kinase_dom"/>
</dbReference>
<evidence type="ECO:0000256" key="1">
    <source>
        <dbReference type="ARBA" id="ARBA00022679"/>
    </source>
</evidence>
<dbReference type="PROSITE" id="PS50011">
    <property type="entry name" value="PROTEIN_KINASE_DOM"/>
    <property type="match status" value="1"/>
</dbReference>
<keyword evidence="7" id="KW-1185">Reference proteome</keyword>
<name>A0A0C9ZJQ4_9AGAM</name>
<evidence type="ECO:0000313" key="7">
    <source>
        <dbReference type="Proteomes" id="UP000054018"/>
    </source>
</evidence>
<evidence type="ECO:0000259" key="5">
    <source>
        <dbReference type="PROSITE" id="PS50011"/>
    </source>
</evidence>
<dbReference type="AlphaFoldDB" id="A0A0C9ZJQ4"/>
<dbReference type="InterPro" id="IPR001245">
    <property type="entry name" value="Ser-Thr/Tyr_kinase_cat_dom"/>
</dbReference>
<evidence type="ECO:0000313" key="6">
    <source>
        <dbReference type="EMBL" id="KIK22712.1"/>
    </source>
</evidence>
<dbReference type="GO" id="GO:0004674">
    <property type="term" value="F:protein serine/threonine kinase activity"/>
    <property type="evidence" value="ECO:0007669"/>
    <property type="project" value="TreeGrafter"/>
</dbReference>
<keyword evidence="3" id="KW-0418">Kinase</keyword>
<keyword evidence="2" id="KW-0547">Nucleotide-binding</keyword>
<dbReference type="InterPro" id="IPR051681">
    <property type="entry name" value="Ser/Thr_Kinases-Pseudokinases"/>
</dbReference>
<gene>
    <name evidence="6" type="ORF">PISMIDRAFT_23604</name>
</gene>